<dbReference type="EMBL" id="PJRP01000012">
    <property type="protein sequence ID" value="PLP98405.1"/>
    <property type="molecule type" value="Genomic_DNA"/>
</dbReference>
<dbReference type="Proteomes" id="UP000234341">
    <property type="component" value="Unassembled WGS sequence"/>
</dbReference>
<keyword evidence="10" id="KW-0812">Transmembrane</keyword>
<dbReference type="Pfam" id="PF02611">
    <property type="entry name" value="CDH"/>
    <property type="match status" value="1"/>
</dbReference>
<keyword evidence="8" id="KW-1003">Cell membrane</keyword>
<dbReference type="GO" id="GO:0005886">
    <property type="term" value="C:plasma membrane"/>
    <property type="evidence" value="ECO:0007669"/>
    <property type="project" value="UniProtKB-SubCell"/>
</dbReference>
<evidence type="ECO:0000256" key="18">
    <source>
        <dbReference type="ARBA" id="ARBA00032892"/>
    </source>
</evidence>
<keyword evidence="11" id="KW-0378">Hydrolase</keyword>
<evidence type="ECO:0000256" key="11">
    <source>
        <dbReference type="ARBA" id="ARBA00022801"/>
    </source>
</evidence>
<dbReference type="UniPathway" id="UPA00609">
    <property type="reaction ID" value="UER00664"/>
</dbReference>
<dbReference type="GO" id="GO:0046342">
    <property type="term" value="P:CDP-diacylglycerol catabolic process"/>
    <property type="evidence" value="ECO:0007669"/>
    <property type="project" value="UniProtKB-UniPathway"/>
</dbReference>
<dbReference type="GO" id="GO:0008715">
    <property type="term" value="F:CDP-diacylglycerol diphosphatase activity"/>
    <property type="evidence" value="ECO:0007669"/>
    <property type="project" value="UniProtKB-EC"/>
</dbReference>
<comment type="caution">
    <text evidence="19">The sequence shown here is derived from an EMBL/GenBank/DDBJ whole genome shotgun (WGS) entry which is preliminary data.</text>
</comment>
<keyword evidence="16" id="KW-1208">Phospholipid metabolism</keyword>
<dbReference type="EC" id="3.6.1.26" evidence="6"/>
<accession>A0A2N5C860</accession>
<dbReference type="SUPFAM" id="SSF54197">
    <property type="entry name" value="HIT-like"/>
    <property type="match status" value="1"/>
</dbReference>
<keyword evidence="14" id="KW-0472">Membrane</keyword>
<comment type="pathway">
    <text evidence="4">Lipid metabolism.</text>
</comment>
<evidence type="ECO:0000256" key="6">
    <source>
        <dbReference type="ARBA" id="ARBA00012375"/>
    </source>
</evidence>
<dbReference type="OrthoDB" id="481399at2"/>
<reference evidence="19 20" key="1">
    <citation type="submission" date="2017-12" db="EMBL/GenBank/DDBJ databases">
        <title>Genome sequence of the active heterotrophic nitrifier-denitrifier, Cupriavidus pauculus UM1.</title>
        <authorList>
            <person name="Putonti C."/>
            <person name="Castignetti D."/>
        </authorList>
    </citation>
    <scope>NUCLEOTIDE SEQUENCE [LARGE SCALE GENOMIC DNA]</scope>
    <source>
        <strain evidence="19 20">UM1</strain>
    </source>
</reference>
<comment type="similarity">
    <text evidence="5">Belongs to the Cdh family.</text>
</comment>
<evidence type="ECO:0000256" key="10">
    <source>
        <dbReference type="ARBA" id="ARBA00022692"/>
    </source>
</evidence>
<evidence type="ECO:0000256" key="12">
    <source>
        <dbReference type="ARBA" id="ARBA00022989"/>
    </source>
</evidence>
<evidence type="ECO:0000256" key="3">
    <source>
        <dbReference type="ARBA" id="ARBA00004927"/>
    </source>
</evidence>
<evidence type="ECO:0000256" key="15">
    <source>
        <dbReference type="ARBA" id="ARBA00023209"/>
    </source>
</evidence>
<comment type="pathway">
    <text evidence="3">Phospholipid metabolism; CDP-diacylglycerol degradation; phosphatidate from CDP-diacylglycerol: step 1/1.</text>
</comment>
<sequence length="255" mass="27195">MKHWLLGGLALVVAGPACADVGLLERIVGGFSRDSLWKNVQERCLVPATPTHADCVIVDRAQGFVLYKDMIGASHYLVIPDQAVAGVDDPRVWNDSQRNAWAFGWQARDIVGKAVGHSLPDTLLGLAINARASRSQDQLHIHLDCISARAHEFLVNSDIGTQWRDLKFDGKPVRAMLVPAEQPALSVNPFALVRQDVGGDMGDRGVFVTYVKPAGGAAGFVVIDAPADKASGGNGHASDFLDRGCKLGRALAAGQ</sequence>
<dbReference type="GO" id="GO:0008654">
    <property type="term" value="P:phospholipid biosynthetic process"/>
    <property type="evidence" value="ECO:0007669"/>
    <property type="project" value="UniProtKB-KW"/>
</dbReference>
<comment type="subcellular location">
    <subcellularLocation>
        <location evidence="2">Cell membrane</location>
        <topology evidence="2">Single-pass membrane protein</topology>
    </subcellularLocation>
</comment>
<keyword evidence="15" id="KW-0594">Phospholipid biosynthesis</keyword>
<name>A0A2N5C860_9BURK</name>
<evidence type="ECO:0000256" key="1">
    <source>
        <dbReference type="ARBA" id="ARBA00001007"/>
    </source>
</evidence>
<keyword evidence="12" id="KW-1133">Transmembrane helix</keyword>
<gene>
    <name evidence="19" type="ORF">CYJ10_22965</name>
</gene>
<evidence type="ECO:0000256" key="5">
    <source>
        <dbReference type="ARBA" id="ARBA00006435"/>
    </source>
</evidence>
<keyword evidence="9" id="KW-0444">Lipid biosynthesis</keyword>
<evidence type="ECO:0000313" key="19">
    <source>
        <dbReference type="EMBL" id="PLP98405.1"/>
    </source>
</evidence>
<dbReference type="InterPro" id="IPR003763">
    <property type="entry name" value="CDP-diacylglyc_Pase"/>
</dbReference>
<evidence type="ECO:0000256" key="2">
    <source>
        <dbReference type="ARBA" id="ARBA00004162"/>
    </source>
</evidence>
<dbReference type="InterPro" id="IPR036265">
    <property type="entry name" value="HIT-like_sf"/>
</dbReference>
<evidence type="ECO:0000256" key="13">
    <source>
        <dbReference type="ARBA" id="ARBA00023098"/>
    </source>
</evidence>
<dbReference type="AlphaFoldDB" id="A0A2N5C860"/>
<evidence type="ECO:0000256" key="17">
    <source>
        <dbReference type="ARBA" id="ARBA00032888"/>
    </source>
</evidence>
<evidence type="ECO:0000313" key="20">
    <source>
        <dbReference type="Proteomes" id="UP000234341"/>
    </source>
</evidence>
<dbReference type="Gene3D" id="3.30.428.30">
    <property type="entry name" value="HIT family - CDH-like"/>
    <property type="match status" value="1"/>
</dbReference>
<evidence type="ECO:0000256" key="14">
    <source>
        <dbReference type="ARBA" id="ARBA00023136"/>
    </source>
</evidence>
<evidence type="ECO:0000256" key="7">
    <source>
        <dbReference type="ARBA" id="ARBA00019608"/>
    </source>
</evidence>
<evidence type="ECO:0000256" key="9">
    <source>
        <dbReference type="ARBA" id="ARBA00022516"/>
    </source>
</evidence>
<dbReference type="NCBIfam" id="NF003986">
    <property type="entry name" value="PRK05471.1-5"/>
    <property type="match status" value="1"/>
</dbReference>
<evidence type="ECO:0000256" key="8">
    <source>
        <dbReference type="ARBA" id="ARBA00022475"/>
    </source>
</evidence>
<organism evidence="19 20">
    <name type="scientific">Cupriavidus pauculus</name>
    <dbReference type="NCBI Taxonomy" id="82633"/>
    <lineage>
        <taxon>Bacteria</taxon>
        <taxon>Pseudomonadati</taxon>
        <taxon>Pseudomonadota</taxon>
        <taxon>Betaproteobacteria</taxon>
        <taxon>Burkholderiales</taxon>
        <taxon>Burkholderiaceae</taxon>
        <taxon>Cupriavidus</taxon>
    </lineage>
</organism>
<keyword evidence="13" id="KW-0443">Lipid metabolism</keyword>
<protein>
    <recommendedName>
        <fullName evidence="7">CDP-diacylglycerol pyrophosphatase</fullName>
        <ecNumber evidence="6">3.6.1.26</ecNumber>
    </recommendedName>
    <alternativeName>
        <fullName evidence="17">CDP-diacylglycerol phosphatidylhydrolase</fullName>
    </alternativeName>
    <alternativeName>
        <fullName evidence="18">CDP-diglyceride hydrolase</fullName>
    </alternativeName>
</protein>
<evidence type="ECO:0000256" key="4">
    <source>
        <dbReference type="ARBA" id="ARBA00005189"/>
    </source>
</evidence>
<proteinExistence type="inferred from homology"/>
<evidence type="ECO:0000256" key="16">
    <source>
        <dbReference type="ARBA" id="ARBA00023264"/>
    </source>
</evidence>
<comment type="catalytic activity">
    <reaction evidence="1">
        <text>a CDP-1,2-diacyl-sn-glycerol + H2O = a 1,2-diacyl-sn-glycero-3-phosphate + CMP + 2 H(+)</text>
        <dbReference type="Rhea" id="RHEA:15221"/>
        <dbReference type="ChEBI" id="CHEBI:15377"/>
        <dbReference type="ChEBI" id="CHEBI:15378"/>
        <dbReference type="ChEBI" id="CHEBI:58332"/>
        <dbReference type="ChEBI" id="CHEBI:58608"/>
        <dbReference type="ChEBI" id="CHEBI:60377"/>
        <dbReference type="EC" id="3.6.1.26"/>
    </reaction>
</comment>